<protein>
    <submittedName>
        <fullName evidence="9">ATP-dependent RecD-like DNA helicase</fullName>
        <ecNumber evidence="9">3.6.4.12</ecNumber>
    </submittedName>
</protein>
<gene>
    <name evidence="9" type="primary">recD2_8</name>
    <name evidence="9" type="ORF">SDC9_17352</name>
</gene>
<organism evidence="9">
    <name type="scientific">bioreactor metagenome</name>
    <dbReference type="NCBI Taxonomy" id="1076179"/>
    <lineage>
        <taxon>unclassified sequences</taxon>
        <taxon>metagenomes</taxon>
        <taxon>ecological metagenomes</taxon>
    </lineage>
</organism>
<dbReference type="EMBL" id="VSSQ01000060">
    <property type="protein sequence ID" value="MPL71575.1"/>
    <property type="molecule type" value="Genomic_DNA"/>
</dbReference>
<dbReference type="PANTHER" id="PTHR43788">
    <property type="entry name" value="DNA2/NAM7 HELICASE FAMILY MEMBER"/>
    <property type="match status" value="1"/>
</dbReference>
<keyword evidence="4 9" id="KW-0347">Helicase</keyword>
<evidence type="ECO:0000259" key="7">
    <source>
        <dbReference type="Pfam" id="PF13086"/>
    </source>
</evidence>
<reference evidence="9" key="1">
    <citation type="submission" date="2019-08" db="EMBL/GenBank/DDBJ databases">
        <authorList>
            <person name="Kucharzyk K."/>
            <person name="Murdoch R.W."/>
            <person name="Higgins S."/>
            <person name="Loffler F."/>
        </authorList>
    </citation>
    <scope>NUCLEOTIDE SEQUENCE</scope>
</reference>
<dbReference type="InterPro" id="IPR041679">
    <property type="entry name" value="DNA2/NAM7-like_C"/>
</dbReference>
<feature type="domain" description="DUF2726" evidence="6">
    <location>
        <begin position="834"/>
        <end position="951"/>
    </location>
</feature>
<dbReference type="SUPFAM" id="SSF52540">
    <property type="entry name" value="P-loop containing nucleoside triphosphate hydrolases"/>
    <property type="match status" value="2"/>
</dbReference>
<dbReference type="Pfam" id="PF13087">
    <property type="entry name" value="AAA_12"/>
    <property type="match status" value="1"/>
</dbReference>
<evidence type="ECO:0000259" key="6">
    <source>
        <dbReference type="Pfam" id="PF10881"/>
    </source>
</evidence>
<dbReference type="InterPro" id="IPR050534">
    <property type="entry name" value="Coronavir_polyprotein_1ab"/>
</dbReference>
<dbReference type="AlphaFoldDB" id="A0A644TXA2"/>
<dbReference type="GO" id="GO:0043139">
    <property type="term" value="F:5'-3' DNA helicase activity"/>
    <property type="evidence" value="ECO:0007669"/>
    <property type="project" value="TreeGrafter"/>
</dbReference>
<sequence length="971" mass="112249">MNLSTYQIGELHLQIDNIQSSSIINGSYYPVNTELIDDMEITPSKYESLFHNTANLKILNYLSDCNKLDSVPYTTDYILLKYLDDDKLTPEGYNLTKEQFSNVVKTFSYAIDEEKAKEGRINNIKIRQIGMNILSIHTNRGIYVLAYRPLYFDVANHRFIPDPDITLCKEYVIGADESGKYKESIRRYIDMADMPLLDDFSANIEQIKNLIASYNPHVSLVDDRPHLVAIGNESKIDLEKEYSGILNMYANEETITYPIKAFFGDLQTRTKHRKEYQIQLIDKKVNLDQLLAIHTAMRYPLAYIQGPPGSGKTTTIKNTIITAFFDERKVLFTSYNNKPIDNVFHSLKNLKYNDKIIPFPIIRLGNNELVEKSLDYIRDLYNKTKNIQIYDRTLQKNRYEEGERTKRLSDLLKRYDEILDLEDRKQTIETLLDSSKVPSFTNNLRNRQLHDISNDLQKLGNVTTDDVLSLVPDEDEQFRKYLYYTSVKYIQRLSEPKYDDLRAIVESTSGNRVSKFNKYLADELKFTKFLRIFPIVLTTCISAQKLGLPKPYFDMTIMDEASQCNTAVALVPILRGRSLMLVGDPQQLRPVILVDETTNDILKIKYRVSDNYDYIENSIYKTYMACDPVSDEILLRKHYRCHKKIIGFNNRKYYNNQLKIESSVESDHPLVFIDIPGETTDYKNTAPDEVDAIITYIKTHPQEDIGVVTPFVNQKEQIKQKLEANGIYGVTCGTVHAFQGDEKSTILFSPALTDQTRSGTYDWLKNNDELINVATSRAKTSLVIIGDKERIDFLHGNSHEDDFHDLVEYTTRNGDYVVGQKAATSRAFGVKPFSSKTETAFLETLNHALDNIRTAGHKYSVKTEISLAHVFSQNYSEICNLEDRRFDFVVYKKRVADEIPVLAIELNGREHYENPVSMRRDAQKKKICEDHGLELISVDNSYARRYNYIKDILKSYFEEEEILNTTLNKFS</sequence>
<dbReference type="Pfam" id="PF13086">
    <property type="entry name" value="AAA_11"/>
    <property type="match status" value="1"/>
</dbReference>
<comment type="similarity">
    <text evidence="1">Belongs to the DNA2/NAM7 helicase family.</text>
</comment>
<dbReference type="InterPro" id="IPR047187">
    <property type="entry name" value="SF1_C_Upf1"/>
</dbReference>
<dbReference type="InterPro" id="IPR024402">
    <property type="entry name" value="DUF2726"/>
</dbReference>
<evidence type="ECO:0000256" key="4">
    <source>
        <dbReference type="ARBA" id="ARBA00022806"/>
    </source>
</evidence>
<evidence type="ECO:0000313" key="9">
    <source>
        <dbReference type="EMBL" id="MPL71575.1"/>
    </source>
</evidence>
<feature type="domain" description="DNA2/NAM7 helicase-like C-terminal" evidence="8">
    <location>
        <begin position="616"/>
        <end position="788"/>
    </location>
</feature>
<dbReference type="EC" id="3.6.4.12" evidence="9"/>
<evidence type="ECO:0000256" key="1">
    <source>
        <dbReference type="ARBA" id="ARBA00007913"/>
    </source>
</evidence>
<feature type="domain" description="DNA2/NAM7 helicase helicase" evidence="7">
    <location>
        <begin position="285"/>
        <end position="593"/>
    </location>
</feature>
<evidence type="ECO:0000259" key="8">
    <source>
        <dbReference type="Pfam" id="PF13087"/>
    </source>
</evidence>
<comment type="caution">
    <text evidence="9">The sequence shown here is derived from an EMBL/GenBank/DDBJ whole genome shotgun (WGS) entry which is preliminary data.</text>
</comment>
<dbReference type="Pfam" id="PF10881">
    <property type="entry name" value="DUF2726"/>
    <property type="match status" value="1"/>
</dbReference>
<dbReference type="InterPro" id="IPR027417">
    <property type="entry name" value="P-loop_NTPase"/>
</dbReference>
<keyword evidence="2" id="KW-0547">Nucleotide-binding</keyword>
<dbReference type="GO" id="GO:0005524">
    <property type="term" value="F:ATP binding"/>
    <property type="evidence" value="ECO:0007669"/>
    <property type="project" value="UniProtKB-KW"/>
</dbReference>
<evidence type="ECO:0000256" key="2">
    <source>
        <dbReference type="ARBA" id="ARBA00022741"/>
    </source>
</evidence>
<name>A0A644TXA2_9ZZZZ</name>
<dbReference type="CDD" id="cd18808">
    <property type="entry name" value="SF1_C_Upf1"/>
    <property type="match status" value="1"/>
</dbReference>
<dbReference type="InterPro" id="IPR041677">
    <property type="entry name" value="DNA2/NAM7_AAA_11"/>
</dbReference>
<dbReference type="Gene3D" id="3.40.50.300">
    <property type="entry name" value="P-loop containing nucleotide triphosphate hydrolases"/>
    <property type="match status" value="2"/>
</dbReference>
<keyword evidence="3 9" id="KW-0378">Hydrolase</keyword>
<dbReference type="Gene3D" id="3.40.960.10">
    <property type="entry name" value="VSR Endonuclease"/>
    <property type="match status" value="1"/>
</dbReference>
<dbReference type="CDD" id="cd17934">
    <property type="entry name" value="DEXXQc_Upf1-like"/>
    <property type="match status" value="1"/>
</dbReference>
<dbReference type="GO" id="GO:0016787">
    <property type="term" value="F:hydrolase activity"/>
    <property type="evidence" value="ECO:0007669"/>
    <property type="project" value="UniProtKB-KW"/>
</dbReference>
<evidence type="ECO:0000256" key="5">
    <source>
        <dbReference type="ARBA" id="ARBA00022840"/>
    </source>
</evidence>
<evidence type="ECO:0000256" key="3">
    <source>
        <dbReference type="ARBA" id="ARBA00022801"/>
    </source>
</evidence>
<keyword evidence="5" id="KW-0067">ATP-binding</keyword>
<accession>A0A644TXA2</accession>
<proteinExistence type="inferred from homology"/>
<dbReference type="PANTHER" id="PTHR43788:SF8">
    <property type="entry name" value="DNA-BINDING PROTEIN SMUBP-2"/>
    <property type="match status" value="1"/>
</dbReference>